<proteinExistence type="predicted"/>
<reference evidence="3 4" key="1">
    <citation type="submission" date="2024-01" db="EMBL/GenBank/DDBJ databases">
        <title>Seven novel Bacillus-like species.</title>
        <authorList>
            <person name="Liu G."/>
        </authorList>
    </citation>
    <scope>NUCLEOTIDE SEQUENCE [LARGE SCALE GENOMIC DNA]</scope>
    <source>
        <strain evidence="3 4">FJAT-53711</strain>
    </source>
</reference>
<feature type="transmembrane region" description="Helical" evidence="1">
    <location>
        <begin position="122"/>
        <end position="141"/>
    </location>
</feature>
<gene>
    <name evidence="3" type="ORF">WAX78_19725</name>
</gene>
<feature type="transmembrane region" description="Helical" evidence="1">
    <location>
        <begin position="7"/>
        <end position="31"/>
    </location>
</feature>
<dbReference type="GO" id="GO:0006508">
    <property type="term" value="P:proteolysis"/>
    <property type="evidence" value="ECO:0007669"/>
    <property type="project" value="UniProtKB-KW"/>
</dbReference>
<evidence type="ECO:0000313" key="3">
    <source>
        <dbReference type="EMBL" id="MEI4831659.1"/>
    </source>
</evidence>
<feature type="transmembrane region" description="Helical" evidence="1">
    <location>
        <begin position="43"/>
        <end position="62"/>
    </location>
</feature>
<feature type="transmembrane region" description="Helical" evidence="1">
    <location>
        <begin position="87"/>
        <end position="110"/>
    </location>
</feature>
<keyword evidence="4" id="KW-1185">Reference proteome</keyword>
<keyword evidence="1" id="KW-0812">Transmembrane</keyword>
<keyword evidence="1" id="KW-0472">Membrane</keyword>
<keyword evidence="3" id="KW-0378">Hydrolase</keyword>
<comment type="caution">
    <text evidence="3">The sequence shown here is derived from an EMBL/GenBank/DDBJ whole genome shotgun (WGS) entry which is preliminary data.</text>
</comment>
<sequence>MDQSKKLWLIGIVLISRTVFAILVQGSISLVTNLSFLEAGRWWTVYGSLIDICCFILLLWVFRKDGISFRSVINFNKQEFKRDLKRAGILFVIIIPLTVVWGNVMSYLLFGNPEAPIVAGPLPLWAALYSVIIWPIGWAIIEQVIYMGYSLPSLEKLFKNKTLAITIVMFFWAIQHIALPVTLNLEYSTYRFLTVLPMVIMPIAFFKTKRLFPLILVHAVSDMISSITFYFMP</sequence>
<accession>A0ABU8G2M1</accession>
<dbReference type="EC" id="3.4.-.-" evidence="3"/>
<feature type="transmembrane region" description="Helical" evidence="1">
    <location>
        <begin position="162"/>
        <end position="183"/>
    </location>
</feature>
<keyword evidence="1" id="KW-1133">Transmembrane helix</keyword>
<feature type="transmembrane region" description="Helical" evidence="1">
    <location>
        <begin position="211"/>
        <end position="232"/>
    </location>
</feature>
<dbReference type="Pfam" id="PF02517">
    <property type="entry name" value="Rce1-like"/>
    <property type="match status" value="1"/>
</dbReference>
<name>A0ABU8G2M1_9BACI</name>
<dbReference type="Proteomes" id="UP001367922">
    <property type="component" value="Unassembled WGS sequence"/>
</dbReference>
<evidence type="ECO:0000313" key="4">
    <source>
        <dbReference type="Proteomes" id="UP001367922"/>
    </source>
</evidence>
<evidence type="ECO:0000256" key="1">
    <source>
        <dbReference type="SAM" id="Phobius"/>
    </source>
</evidence>
<organism evidence="3 4">
    <name type="scientific">Bacillus yunxiaonensis</name>
    <dbReference type="NCBI Taxonomy" id="3127665"/>
    <lineage>
        <taxon>Bacteria</taxon>
        <taxon>Bacillati</taxon>
        <taxon>Bacillota</taxon>
        <taxon>Bacilli</taxon>
        <taxon>Bacillales</taxon>
        <taxon>Bacillaceae</taxon>
        <taxon>Bacillus</taxon>
    </lineage>
</organism>
<feature type="transmembrane region" description="Helical" evidence="1">
    <location>
        <begin position="189"/>
        <end position="206"/>
    </location>
</feature>
<dbReference type="RefSeq" id="WP_336483723.1">
    <property type="nucleotide sequence ID" value="NZ_JBAWSV010000007.1"/>
</dbReference>
<dbReference type="EMBL" id="JBAWSV010000007">
    <property type="protein sequence ID" value="MEI4831659.1"/>
    <property type="molecule type" value="Genomic_DNA"/>
</dbReference>
<dbReference type="GO" id="GO:0008233">
    <property type="term" value="F:peptidase activity"/>
    <property type="evidence" value="ECO:0007669"/>
    <property type="project" value="UniProtKB-KW"/>
</dbReference>
<dbReference type="InterPro" id="IPR003675">
    <property type="entry name" value="Rce1/LyrA-like_dom"/>
</dbReference>
<protein>
    <submittedName>
        <fullName evidence="3">CPBP family glutamic-type intramembrane protease</fullName>
        <ecNumber evidence="3">3.4.-.-</ecNumber>
    </submittedName>
</protein>
<evidence type="ECO:0000259" key="2">
    <source>
        <dbReference type="Pfam" id="PF02517"/>
    </source>
</evidence>
<keyword evidence="3" id="KW-0645">Protease</keyword>
<feature type="domain" description="CAAX prenyl protease 2/Lysostaphin resistance protein A-like" evidence="2">
    <location>
        <begin position="127"/>
        <end position="223"/>
    </location>
</feature>